<feature type="transmembrane region" description="Helical" evidence="1">
    <location>
        <begin position="17"/>
        <end position="41"/>
    </location>
</feature>
<keyword evidence="1" id="KW-0812">Transmembrane</keyword>
<evidence type="ECO:0000256" key="1">
    <source>
        <dbReference type="SAM" id="Phobius"/>
    </source>
</evidence>
<dbReference type="PROSITE" id="PS00409">
    <property type="entry name" value="PROKAR_NTER_METHYL"/>
    <property type="match status" value="1"/>
</dbReference>
<accession>A0A837IP52</accession>
<keyword evidence="1" id="KW-1133">Transmembrane helix</keyword>
<name>A0A837IP52_9BACT</name>
<reference evidence="2 3" key="1">
    <citation type="journal article" date="2015" name="Nature">
        <title>rRNA introns, odd ribosomes, and small enigmatic genomes across a large radiation of phyla.</title>
        <authorList>
            <person name="Brown C.T."/>
            <person name="Hug L.A."/>
            <person name="Thomas B.C."/>
            <person name="Sharon I."/>
            <person name="Castelle C.J."/>
            <person name="Singh A."/>
            <person name="Wilkins M.J."/>
            <person name="Williams K.H."/>
            <person name="Banfield J.F."/>
        </authorList>
    </citation>
    <scope>NUCLEOTIDE SEQUENCE [LARGE SCALE GENOMIC DNA]</scope>
</reference>
<evidence type="ECO:0000313" key="3">
    <source>
        <dbReference type="Proteomes" id="UP000034462"/>
    </source>
</evidence>
<keyword evidence="1" id="KW-0472">Membrane</keyword>
<dbReference type="NCBIfam" id="TIGR02532">
    <property type="entry name" value="IV_pilin_GFxxxE"/>
    <property type="match status" value="1"/>
</dbReference>
<proteinExistence type="predicted"/>
<dbReference type="InterPro" id="IPR045584">
    <property type="entry name" value="Pilin-like"/>
</dbReference>
<sequence length="193" mass="21001">MPNISASKTAGFTLVEMLVAVALFALLGGIVFQFFVSGFVLQRNTLSIQESTNQVSFMAEYMGRALRQAKKELADPAACLTGVGRGWNYEVSPTNDSITFLDRNGICRHFLLSGNQIMEQISTDHQAANFGAAQSLTPLAMTVTNFRVVQQGADQQVALQPRVTFVIEAEGEGAAAKVRVQTTISQRTFDVVY</sequence>
<evidence type="ECO:0008006" key="4">
    <source>
        <dbReference type="Google" id="ProtNLM"/>
    </source>
</evidence>
<dbReference type="InterPro" id="IPR012902">
    <property type="entry name" value="N_methyl_site"/>
</dbReference>
<dbReference type="SUPFAM" id="SSF54523">
    <property type="entry name" value="Pili subunits"/>
    <property type="match status" value="1"/>
</dbReference>
<comment type="caution">
    <text evidence="2">The sequence shown here is derived from an EMBL/GenBank/DDBJ whole genome shotgun (WGS) entry which is preliminary data.</text>
</comment>
<gene>
    <name evidence="2" type="ORF">UY25_C0007G0009</name>
</gene>
<protein>
    <recommendedName>
        <fullName evidence="4">Prepilin-type N-terminal cleavage/methylation domain-containing protein</fullName>
    </recommendedName>
</protein>
<organism evidence="2 3">
    <name type="scientific">Candidatus Yanofskybacteria bacterium GW2011_GWC1_48_11</name>
    <dbReference type="NCBI Taxonomy" id="1619027"/>
    <lineage>
        <taxon>Bacteria</taxon>
        <taxon>Candidatus Yanofskyibacteriota</taxon>
    </lineage>
</organism>
<dbReference type="Pfam" id="PF07963">
    <property type="entry name" value="N_methyl"/>
    <property type="match status" value="1"/>
</dbReference>
<dbReference type="EMBL" id="LCPH01000007">
    <property type="protein sequence ID" value="KKU92752.1"/>
    <property type="molecule type" value="Genomic_DNA"/>
</dbReference>
<evidence type="ECO:0000313" key="2">
    <source>
        <dbReference type="EMBL" id="KKU92752.1"/>
    </source>
</evidence>
<dbReference type="AlphaFoldDB" id="A0A837IP52"/>
<dbReference type="Proteomes" id="UP000034462">
    <property type="component" value="Unassembled WGS sequence"/>
</dbReference>